<dbReference type="SUPFAM" id="SSF53850">
    <property type="entry name" value="Periplasmic binding protein-like II"/>
    <property type="match status" value="1"/>
</dbReference>
<dbReference type="Pfam" id="PF00126">
    <property type="entry name" value="HTH_1"/>
    <property type="match status" value="1"/>
</dbReference>
<evidence type="ECO:0000313" key="7">
    <source>
        <dbReference type="Proteomes" id="UP000225548"/>
    </source>
</evidence>
<dbReference type="AlphaFoldDB" id="A0A2A9E5M9"/>
<dbReference type="EMBL" id="PDJG01000001">
    <property type="protein sequence ID" value="PFG34268.1"/>
    <property type="molecule type" value="Genomic_DNA"/>
</dbReference>
<dbReference type="GO" id="GO:0003700">
    <property type="term" value="F:DNA-binding transcription factor activity"/>
    <property type="evidence" value="ECO:0007669"/>
    <property type="project" value="InterPro"/>
</dbReference>
<dbReference type="PRINTS" id="PR00039">
    <property type="entry name" value="HTHLYSR"/>
</dbReference>
<keyword evidence="4" id="KW-0804">Transcription</keyword>
<dbReference type="InterPro" id="IPR005119">
    <property type="entry name" value="LysR_subst-bd"/>
</dbReference>
<dbReference type="GO" id="GO:0003677">
    <property type="term" value="F:DNA binding"/>
    <property type="evidence" value="ECO:0007669"/>
    <property type="project" value="UniProtKB-KW"/>
</dbReference>
<evidence type="ECO:0000256" key="3">
    <source>
        <dbReference type="ARBA" id="ARBA00023125"/>
    </source>
</evidence>
<evidence type="ECO:0000256" key="4">
    <source>
        <dbReference type="ARBA" id="ARBA00023163"/>
    </source>
</evidence>
<dbReference type="Pfam" id="PF03466">
    <property type="entry name" value="LysR_substrate"/>
    <property type="match status" value="1"/>
</dbReference>
<dbReference type="CDD" id="cd08423">
    <property type="entry name" value="PBP2_LTTR_like_6"/>
    <property type="match status" value="1"/>
</dbReference>
<dbReference type="InterPro" id="IPR036390">
    <property type="entry name" value="WH_DNA-bd_sf"/>
</dbReference>
<organism evidence="6 7">
    <name type="scientific">Sanguibacter antarcticus</name>
    <dbReference type="NCBI Taxonomy" id="372484"/>
    <lineage>
        <taxon>Bacteria</taxon>
        <taxon>Bacillati</taxon>
        <taxon>Actinomycetota</taxon>
        <taxon>Actinomycetes</taxon>
        <taxon>Micrococcales</taxon>
        <taxon>Sanguibacteraceae</taxon>
        <taxon>Sanguibacter</taxon>
    </lineage>
</organism>
<evidence type="ECO:0000259" key="5">
    <source>
        <dbReference type="PROSITE" id="PS50931"/>
    </source>
</evidence>
<dbReference type="FunFam" id="1.10.10.10:FF:000001">
    <property type="entry name" value="LysR family transcriptional regulator"/>
    <property type="match status" value="1"/>
</dbReference>
<evidence type="ECO:0000256" key="2">
    <source>
        <dbReference type="ARBA" id="ARBA00023015"/>
    </source>
</evidence>
<dbReference type="PANTHER" id="PTHR30346">
    <property type="entry name" value="TRANSCRIPTIONAL DUAL REGULATOR HCAR-RELATED"/>
    <property type="match status" value="1"/>
</dbReference>
<dbReference type="PANTHER" id="PTHR30346:SF29">
    <property type="entry name" value="LYSR SUBSTRATE-BINDING"/>
    <property type="match status" value="1"/>
</dbReference>
<accession>A0A2A9E5M9</accession>
<dbReference type="SUPFAM" id="SSF46785">
    <property type="entry name" value="Winged helix' DNA-binding domain"/>
    <property type="match status" value="1"/>
</dbReference>
<dbReference type="Gene3D" id="1.10.10.10">
    <property type="entry name" value="Winged helix-like DNA-binding domain superfamily/Winged helix DNA-binding domain"/>
    <property type="match status" value="1"/>
</dbReference>
<name>A0A2A9E5M9_9MICO</name>
<dbReference type="InterPro" id="IPR036388">
    <property type="entry name" value="WH-like_DNA-bd_sf"/>
</dbReference>
<reference evidence="6 7" key="1">
    <citation type="submission" date="2017-10" db="EMBL/GenBank/DDBJ databases">
        <title>Sequencing the genomes of 1000 actinobacteria strains.</title>
        <authorList>
            <person name="Klenk H.-P."/>
        </authorList>
    </citation>
    <scope>NUCLEOTIDE SEQUENCE [LARGE SCALE GENOMIC DNA]</scope>
    <source>
        <strain evidence="6 7">DSM 18966</strain>
    </source>
</reference>
<dbReference type="InterPro" id="IPR000847">
    <property type="entry name" value="LysR_HTH_N"/>
</dbReference>
<dbReference type="GO" id="GO:0032993">
    <property type="term" value="C:protein-DNA complex"/>
    <property type="evidence" value="ECO:0007669"/>
    <property type="project" value="TreeGrafter"/>
</dbReference>
<feature type="domain" description="HTH lysR-type" evidence="5">
    <location>
        <begin position="1"/>
        <end position="58"/>
    </location>
</feature>
<proteinExistence type="inferred from homology"/>
<sequence>MDAKRVLVFGTVARTGSLGAAARELGWTQPAVSQHVRALERELRVPLVVRSAHGITVTEAGAVLLGHADALAARLRAADAEMAALADSTAGSVRLATFPTAGATLVPAALQAMDALTPGLEVRLVDAEPPQALELLARGDVDAALVFRYDDEPVTGSRSLVHHPLGDDVVRLVLPAAHPLAGRARVRLAEVAHERWVGGCVQCSEHLLRACARAGFVPDVRHSTDDYVIVQSLVAQGLAVALLPELALLSVRNPGVAVVESTDAGTRRLFLVHHADAAGIPALRALLSGLTATLPDPTRSRLDGRPA</sequence>
<comment type="caution">
    <text evidence="6">The sequence shown here is derived from an EMBL/GenBank/DDBJ whole genome shotgun (WGS) entry which is preliminary data.</text>
</comment>
<gene>
    <name evidence="6" type="ORF">ATL42_2174</name>
</gene>
<dbReference type="Gene3D" id="3.40.190.10">
    <property type="entry name" value="Periplasmic binding protein-like II"/>
    <property type="match status" value="2"/>
</dbReference>
<keyword evidence="2" id="KW-0805">Transcription regulation</keyword>
<comment type="similarity">
    <text evidence="1">Belongs to the LysR transcriptional regulatory family.</text>
</comment>
<evidence type="ECO:0000256" key="1">
    <source>
        <dbReference type="ARBA" id="ARBA00009437"/>
    </source>
</evidence>
<dbReference type="RefSeq" id="WP_211281801.1">
    <property type="nucleotide sequence ID" value="NZ_PDJG01000001.1"/>
</dbReference>
<dbReference type="Proteomes" id="UP000225548">
    <property type="component" value="Unassembled WGS sequence"/>
</dbReference>
<keyword evidence="3 6" id="KW-0238">DNA-binding</keyword>
<protein>
    <submittedName>
        <fullName evidence="6">DNA-binding transcriptional LysR family regulator</fullName>
    </submittedName>
</protein>
<keyword evidence="7" id="KW-1185">Reference proteome</keyword>
<evidence type="ECO:0000313" key="6">
    <source>
        <dbReference type="EMBL" id="PFG34268.1"/>
    </source>
</evidence>
<dbReference type="PROSITE" id="PS50931">
    <property type="entry name" value="HTH_LYSR"/>
    <property type="match status" value="1"/>
</dbReference>